<dbReference type="InterPro" id="IPR029787">
    <property type="entry name" value="Nucleotide_cyclase"/>
</dbReference>
<dbReference type="SMART" id="SM00267">
    <property type="entry name" value="GGDEF"/>
    <property type="match status" value="1"/>
</dbReference>
<accession>A0ABQ3X1R2</accession>
<organism evidence="3 4">
    <name type="scientific">Actinoplanes couchii</name>
    <dbReference type="NCBI Taxonomy" id="403638"/>
    <lineage>
        <taxon>Bacteria</taxon>
        <taxon>Bacillati</taxon>
        <taxon>Actinomycetota</taxon>
        <taxon>Actinomycetes</taxon>
        <taxon>Micromonosporales</taxon>
        <taxon>Micromonosporaceae</taxon>
        <taxon>Actinoplanes</taxon>
    </lineage>
</organism>
<evidence type="ECO:0000313" key="3">
    <source>
        <dbReference type="EMBL" id="GID52452.1"/>
    </source>
</evidence>
<dbReference type="InterPro" id="IPR043128">
    <property type="entry name" value="Rev_trsase/Diguanyl_cyclase"/>
</dbReference>
<dbReference type="PROSITE" id="PS50887">
    <property type="entry name" value="GGDEF"/>
    <property type="match status" value="1"/>
</dbReference>
<feature type="region of interest" description="Disordered" evidence="1">
    <location>
        <begin position="129"/>
        <end position="158"/>
    </location>
</feature>
<dbReference type="InterPro" id="IPR000160">
    <property type="entry name" value="GGDEF_dom"/>
</dbReference>
<dbReference type="PANTHER" id="PTHR44757:SF2">
    <property type="entry name" value="BIOFILM ARCHITECTURE MAINTENANCE PROTEIN MBAA"/>
    <property type="match status" value="1"/>
</dbReference>
<evidence type="ECO:0000313" key="4">
    <source>
        <dbReference type="Proteomes" id="UP000612282"/>
    </source>
</evidence>
<evidence type="ECO:0000259" key="2">
    <source>
        <dbReference type="PROSITE" id="PS50887"/>
    </source>
</evidence>
<protein>
    <recommendedName>
        <fullName evidence="2">GGDEF domain-containing protein</fullName>
    </recommendedName>
</protein>
<dbReference type="PANTHER" id="PTHR44757">
    <property type="entry name" value="DIGUANYLATE CYCLASE DGCP"/>
    <property type="match status" value="1"/>
</dbReference>
<dbReference type="Proteomes" id="UP000612282">
    <property type="component" value="Unassembled WGS sequence"/>
</dbReference>
<dbReference type="InterPro" id="IPR052155">
    <property type="entry name" value="Biofilm_reg_signaling"/>
</dbReference>
<sequence>MWLADPLRTRCLRTRFTRSARRSPTAIVVVDLNGDVDARLRAAFTQVLRRCAPPSSHQVRLSASGFALLLPEINTPDAAYEVAGRLAASLGPILLDGRLVTLAAAIGVAATPPAGLSHDALLDRATRAMQKAKSQGPDTRWAIWQDAPPAPSETGRAA</sequence>
<comment type="caution">
    <text evidence="3">The sequence shown here is derived from an EMBL/GenBank/DDBJ whole genome shotgun (WGS) entry which is preliminary data.</text>
</comment>
<keyword evidence="4" id="KW-1185">Reference proteome</keyword>
<dbReference type="Gene3D" id="3.30.70.270">
    <property type="match status" value="1"/>
</dbReference>
<dbReference type="EMBL" id="BOMG01000019">
    <property type="protein sequence ID" value="GID52452.1"/>
    <property type="molecule type" value="Genomic_DNA"/>
</dbReference>
<proteinExistence type="predicted"/>
<reference evidence="3 4" key="1">
    <citation type="submission" date="2021-01" db="EMBL/GenBank/DDBJ databases">
        <title>Whole genome shotgun sequence of Actinoplanes couchii NBRC 106145.</title>
        <authorList>
            <person name="Komaki H."/>
            <person name="Tamura T."/>
        </authorList>
    </citation>
    <scope>NUCLEOTIDE SEQUENCE [LARGE SCALE GENOMIC DNA]</scope>
    <source>
        <strain evidence="3 4">NBRC 106145</strain>
    </source>
</reference>
<evidence type="ECO:0000256" key="1">
    <source>
        <dbReference type="SAM" id="MobiDB-lite"/>
    </source>
</evidence>
<feature type="domain" description="GGDEF" evidence="2">
    <location>
        <begin position="23"/>
        <end position="146"/>
    </location>
</feature>
<dbReference type="SUPFAM" id="SSF55073">
    <property type="entry name" value="Nucleotide cyclase"/>
    <property type="match status" value="1"/>
</dbReference>
<gene>
    <name evidence="3" type="ORF">Aco03nite_008560</name>
</gene>
<dbReference type="Pfam" id="PF00990">
    <property type="entry name" value="GGDEF"/>
    <property type="match status" value="1"/>
</dbReference>
<dbReference type="RefSeq" id="WP_203793261.1">
    <property type="nucleotide sequence ID" value="NZ_BAAAQE010000097.1"/>
</dbReference>
<name>A0ABQ3X1R2_9ACTN</name>